<accession>A0A0B6YXH9</accession>
<protein>
    <submittedName>
        <fullName evidence="1">Uncharacterized protein</fullName>
    </submittedName>
</protein>
<feature type="non-terminal residue" evidence="1">
    <location>
        <position position="58"/>
    </location>
</feature>
<reference evidence="1" key="1">
    <citation type="submission" date="2014-12" db="EMBL/GenBank/DDBJ databases">
        <title>Insight into the proteome of Arion vulgaris.</title>
        <authorList>
            <person name="Aradska J."/>
            <person name="Bulat T."/>
            <person name="Smidak R."/>
            <person name="Sarate P."/>
            <person name="Gangsoo J."/>
            <person name="Sialana F."/>
            <person name="Bilban M."/>
            <person name="Lubec G."/>
        </authorList>
    </citation>
    <scope>NUCLEOTIDE SEQUENCE</scope>
    <source>
        <tissue evidence="1">Skin</tissue>
    </source>
</reference>
<sequence>MLWIQTAAIWELPTTHRQQEPCMDTGQHMCPVRPRCAGLTTFTAPCIHGSQNQLSPWC</sequence>
<dbReference type="AlphaFoldDB" id="A0A0B6YXH9"/>
<gene>
    <name evidence="1" type="primary">ORF40523</name>
</gene>
<proteinExistence type="predicted"/>
<evidence type="ECO:0000313" key="1">
    <source>
        <dbReference type="EMBL" id="CEK60842.1"/>
    </source>
</evidence>
<dbReference type="EMBL" id="HACG01013977">
    <property type="protein sequence ID" value="CEK60842.1"/>
    <property type="molecule type" value="Transcribed_RNA"/>
</dbReference>
<name>A0A0B6YXH9_9EUPU</name>
<organism evidence="1">
    <name type="scientific">Arion vulgaris</name>
    <dbReference type="NCBI Taxonomy" id="1028688"/>
    <lineage>
        <taxon>Eukaryota</taxon>
        <taxon>Metazoa</taxon>
        <taxon>Spiralia</taxon>
        <taxon>Lophotrochozoa</taxon>
        <taxon>Mollusca</taxon>
        <taxon>Gastropoda</taxon>
        <taxon>Heterobranchia</taxon>
        <taxon>Euthyneura</taxon>
        <taxon>Panpulmonata</taxon>
        <taxon>Eupulmonata</taxon>
        <taxon>Stylommatophora</taxon>
        <taxon>Helicina</taxon>
        <taxon>Arionoidea</taxon>
        <taxon>Arionidae</taxon>
        <taxon>Arion</taxon>
    </lineage>
</organism>